<dbReference type="EnsemblPlants" id="novel_model_4354_5bd9a17a">
    <property type="protein sequence ID" value="cds.novel_model_4354_5bd9a17a"/>
    <property type="gene ID" value="novel_gene_2276_5bd9a17a"/>
</dbReference>
<proteinExistence type="predicted"/>
<reference evidence="1" key="1">
    <citation type="submission" date="2018-11" db="EMBL/GenBank/DDBJ databases">
        <authorList>
            <person name="Grassa J C."/>
        </authorList>
    </citation>
    <scope>NUCLEOTIDE SEQUENCE [LARGE SCALE GENOMIC DNA]</scope>
</reference>
<evidence type="ECO:0000313" key="2">
    <source>
        <dbReference type="Proteomes" id="UP000596661"/>
    </source>
</evidence>
<dbReference type="Proteomes" id="UP000596661">
    <property type="component" value="Chromosome 6"/>
</dbReference>
<evidence type="ECO:0000313" key="1">
    <source>
        <dbReference type="EnsemblPlants" id="cds.novel_model_4354_5bd9a17a"/>
    </source>
</evidence>
<dbReference type="Gramene" id="novel_model_4354_5bd9a17a">
    <property type="protein sequence ID" value="cds.novel_model_4354_5bd9a17a"/>
    <property type="gene ID" value="novel_gene_2276_5bd9a17a"/>
</dbReference>
<reference evidence="1" key="2">
    <citation type="submission" date="2021-03" db="UniProtKB">
        <authorList>
            <consortium name="EnsemblPlants"/>
        </authorList>
    </citation>
    <scope>IDENTIFICATION</scope>
</reference>
<dbReference type="AlphaFoldDB" id="A0A803R2N6"/>
<sequence>MLRRDNQLIVLSRIGCKSWKMFQLSWRMFWMIVKLRPFDWRRVLHKTIHGFERYNLLYLI</sequence>
<keyword evidence="2" id="KW-1185">Reference proteome</keyword>
<name>A0A803R2N6_CANSA</name>
<protein>
    <submittedName>
        <fullName evidence="1">Uncharacterized protein</fullName>
    </submittedName>
</protein>
<organism evidence="1 2">
    <name type="scientific">Cannabis sativa</name>
    <name type="common">Hemp</name>
    <name type="synonym">Marijuana</name>
    <dbReference type="NCBI Taxonomy" id="3483"/>
    <lineage>
        <taxon>Eukaryota</taxon>
        <taxon>Viridiplantae</taxon>
        <taxon>Streptophyta</taxon>
        <taxon>Embryophyta</taxon>
        <taxon>Tracheophyta</taxon>
        <taxon>Spermatophyta</taxon>
        <taxon>Magnoliopsida</taxon>
        <taxon>eudicotyledons</taxon>
        <taxon>Gunneridae</taxon>
        <taxon>Pentapetalae</taxon>
        <taxon>rosids</taxon>
        <taxon>fabids</taxon>
        <taxon>Rosales</taxon>
        <taxon>Cannabaceae</taxon>
        <taxon>Cannabis</taxon>
    </lineage>
</organism>
<accession>A0A803R2N6</accession>
<dbReference type="EMBL" id="UZAU01000553">
    <property type="status" value="NOT_ANNOTATED_CDS"/>
    <property type="molecule type" value="Genomic_DNA"/>
</dbReference>